<protein>
    <recommendedName>
        <fullName evidence="3">Transcription factor Iwr1 domain-containing protein</fullName>
    </recommendedName>
</protein>
<evidence type="ECO:0000313" key="5">
    <source>
        <dbReference type="Proteomes" id="UP000070501"/>
    </source>
</evidence>
<feature type="compositionally biased region" description="Basic and acidic residues" evidence="2">
    <location>
        <begin position="295"/>
        <end position="310"/>
    </location>
</feature>
<dbReference type="InterPro" id="IPR013883">
    <property type="entry name" value="TF_Iwr1_dom"/>
</dbReference>
<accession>A0A136JBL3</accession>
<keyword evidence="5" id="KW-1185">Reference proteome</keyword>
<feature type="compositionally biased region" description="Acidic residues" evidence="2">
    <location>
        <begin position="285"/>
        <end position="294"/>
    </location>
</feature>
<feature type="compositionally biased region" description="Acidic residues" evidence="2">
    <location>
        <begin position="182"/>
        <end position="194"/>
    </location>
</feature>
<feature type="compositionally biased region" description="Basic and acidic residues" evidence="2">
    <location>
        <begin position="164"/>
        <end position="181"/>
    </location>
</feature>
<feature type="domain" description="Transcription factor Iwr1" evidence="3">
    <location>
        <begin position="194"/>
        <end position="264"/>
    </location>
</feature>
<name>A0A136JBL3_9PEZI</name>
<dbReference type="AlphaFoldDB" id="A0A136JBL3"/>
<evidence type="ECO:0000259" key="3">
    <source>
        <dbReference type="Pfam" id="PF08574"/>
    </source>
</evidence>
<evidence type="ECO:0000256" key="1">
    <source>
        <dbReference type="ARBA" id="ARBA00010218"/>
    </source>
</evidence>
<dbReference type="GO" id="GO:0005737">
    <property type="term" value="C:cytoplasm"/>
    <property type="evidence" value="ECO:0007669"/>
    <property type="project" value="TreeGrafter"/>
</dbReference>
<proteinExistence type="inferred from homology"/>
<feature type="compositionally biased region" description="Polar residues" evidence="2">
    <location>
        <begin position="51"/>
        <end position="61"/>
    </location>
</feature>
<reference evidence="5" key="1">
    <citation type="submission" date="2016-02" db="EMBL/GenBank/DDBJ databases">
        <title>Draft genome sequence of Microdochium bolleyi, a fungal endophyte of beachgrass.</title>
        <authorList>
            <consortium name="DOE Joint Genome Institute"/>
            <person name="David A.S."/>
            <person name="May G."/>
            <person name="Haridas S."/>
            <person name="Lim J."/>
            <person name="Wang M."/>
            <person name="Labutti K."/>
            <person name="Lipzen A."/>
            <person name="Barry K."/>
            <person name="Grigoriev I.V."/>
        </authorList>
    </citation>
    <scope>NUCLEOTIDE SEQUENCE [LARGE SCALE GENOMIC DNA]</scope>
    <source>
        <strain evidence="5">J235TASD1</strain>
    </source>
</reference>
<evidence type="ECO:0000313" key="4">
    <source>
        <dbReference type="EMBL" id="KXJ94496.1"/>
    </source>
</evidence>
<gene>
    <name evidence="4" type="ORF">Micbo1qcDRAFT_159672</name>
</gene>
<dbReference type="InterPro" id="IPR040150">
    <property type="entry name" value="Iwr1"/>
</dbReference>
<organism evidence="4 5">
    <name type="scientific">Microdochium bolleyi</name>
    <dbReference type="NCBI Taxonomy" id="196109"/>
    <lineage>
        <taxon>Eukaryota</taxon>
        <taxon>Fungi</taxon>
        <taxon>Dikarya</taxon>
        <taxon>Ascomycota</taxon>
        <taxon>Pezizomycotina</taxon>
        <taxon>Sordariomycetes</taxon>
        <taxon>Xylariomycetidae</taxon>
        <taxon>Xylariales</taxon>
        <taxon>Microdochiaceae</taxon>
        <taxon>Microdochium</taxon>
    </lineage>
</organism>
<feature type="region of interest" description="Disordered" evidence="2">
    <location>
        <begin position="37"/>
        <end position="100"/>
    </location>
</feature>
<evidence type="ECO:0000256" key="2">
    <source>
        <dbReference type="SAM" id="MobiDB-lite"/>
    </source>
</evidence>
<dbReference type="EMBL" id="KQ964247">
    <property type="protein sequence ID" value="KXJ94496.1"/>
    <property type="molecule type" value="Genomic_DNA"/>
</dbReference>
<feature type="compositionally biased region" description="Acidic residues" evidence="2">
    <location>
        <begin position="260"/>
        <end position="271"/>
    </location>
</feature>
<dbReference type="GO" id="GO:0006606">
    <property type="term" value="P:protein import into nucleus"/>
    <property type="evidence" value="ECO:0007669"/>
    <property type="project" value="InterPro"/>
</dbReference>
<dbReference type="OrthoDB" id="6255506at2759"/>
<dbReference type="PANTHER" id="PTHR28063">
    <property type="entry name" value="RNA POLYMERASE II NUCLEAR LOCALIZATION PROTEIN IWR1"/>
    <property type="match status" value="1"/>
</dbReference>
<dbReference type="Pfam" id="PF08574">
    <property type="entry name" value="Iwr1"/>
    <property type="match status" value="1"/>
</dbReference>
<feature type="compositionally biased region" description="Acidic residues" evidence="2">
    <location>
        <begin position="237"/>
        <end position="252"/>
    </location>
</feature>
<dbReference type="InParanoid" id="A0A136JBL3"/>
<feature type="region of interest" description="Disordered" evidence="2">
    <location>
        <begin position="131"/>
        <end position="194"/>
    </location>
</feature>
<sequence>MLRATLPASSRVRGGISKKRQAPTVFVERKIKQVSTKKLDKLRARAGPAQEPSTGVSVDSSWTDDMDLDKTPPKKFKKPGVAKFASENNQARGAKAEAPETITERWRNVDLGQLSAEMNAYTLEQIGLNIKQADDDEQRRRDSAKKPQPTSPLRFKPKAPPQRYAERHPEPSQATADKDMADADDNMSDGSDDDDYIIETYVRVPASRIGEHVSPQTVGLLVFDGEPDIDYFYGDGSDSDDEWAEDEEDENAENYYTADYPDDEVASDDEYGYNAYAYRTGNASDLEEYDANSDDDVHHSDGEDNEEGRFAKFKAGYNANSFGL</sequence>
<dbReference type="STRING" id="196109.A0A136JBL3"/>
<dbReference type="Proteomes" id="UP000070501">
    <property type="component" value="Unassembled WGS sequence"/>
</dbReference>
<dbReference type="PANTHER" id="PTHR28063:SF1">
    <property type="entry name" value="RNA POLYMERASE II NUCLEAR LOCALIZATION PROTEIN IWR1"/>
    <property type="match status" value="1"/>
</dbReference>
<feature type="region of interest" description="Disordered" evidence="2">
    <location>
        <begin position="1"/>
        <end position="21"/>
    </location>
</feature>
<comment type="similarity">
    <text evidence="1">Belongs to the IWR1/SLC7A6OS family.</text>
</comment>
<feature type="region of interest" description="Disordered" evidence="2">
    <location>
        <begin position="234"/>
        <end position="310"/>
    </location>
</feature>